<comment type="catalytic activity">
    <reaction evidence="6">
        <text>N-terminal glycyl-[protein] + tetradecanoyl-CoA = N-tetradecanoylglycyl-[protein] + CoA + H(+)</text>
        <dbReference type="Rhea" id="RHEA:15521"/>
        <dbReference type="Rhea" id="RHEA-COMP:12666"/>
        <dbReference type="Rhea" id="RHEA-COMP:12667"/>
        <dbReference type="ChEBI" id="CHEBI:15378"/>
        <dbReference type="ChEBI" id="CHEBI:57287"/>
        <dbReference type="ChEBI" id="CHEBI:57385"/>
        <dbReference type="ChEBI" id="CHEBI:64723"/>
        <dbReference type="ChEBI" id="CHEBI:133050"/>
        <dbReference type="EC" id="2.3.1.97"/>
    </reaction>
</comment>
<dbReference type="SUPFAM" id="SSF55729">
    <property type="entry name" value="Acyl-CoA N-acyltransferases (Nat)"/>
    <property type="match status" value="2"/>
</dbReference>
<proteinExistence type="inferred from homology"/>
<dbReference type="GO" id="GO:0004379">
    <property type="term" value="F:glycylpeptide N-tetradecanoyltransferase activity"/>
    <property type="evidence" value="ECO:0007669"/>
    <property type="project" value="UniProtKB-EC"/>
</dbReference>
<dbReference type="PANTHER" id="PTHR11377">
    <property type="entry name" value="N-MYRISTOYL TRANSFERASE"/>
    <property type="match status" value="1"/>
</dbReference>
<evidence type="ECO:0000256" key="7">
    <source>
        <dbReference type="RuleBase" id="RU004178"/>
    </source>
</evidence>
<evidence type="ECO:0000256" key="2">
    <source>
        <dbReference type="ARBA" id="ARBA00012923"/>
    </source>
</evidence>
<dbReference type="GO" id="GO:0005737">
    <property type="term" value="C:cytoplasm"/>
    <property type="evidence" value="ECO:0007669"/>
    <property type="project" value="TreeGrafter"/>
</dbReference>
<evidence type="ECO:0000259" key="9">
    <source>
        <dbReference type="Pfam" id="PF02799"/>
    </source>
</evidence>
<dbReference type="PROSITE" id="PS00975">
    <property type="entry name" value="NMT_1"/>
    <property type="match status" value="1"/>
</dbReference>
<comment type="function">
    <text evidence="6">Adds a myristoyl group to the N-terminal glycine residue of certain cellular proteins.</text>
</comment>
<dbReference type="InterPro" id="IPR016181">
    <property type="entry name" value="Acyl_CoA_acyltransferase"/>
</dbReference>
<evidence type="ECO:0000256" key="5">
    <source>
        <dbReference type="ARBA" id="ARBA00023315"/>
    </source>
</evidence>
<keyword evidence="4 6" id="KW-0808">Transferase</keyword>
<accession>A0A9W8CII0</accession>
<evidence type="ECO:0000256" key="1">
    <source>
        <dbReference type="ARBA" id="ARBA00009469"/>
    </source>
</evidence>
<organism evidence="10 11">
    <name type="scientific">Coemansia asiatica</name>
    <dbReference type="NCBI Taxonomy" id="1052880"/>
    <lineage>
        <taxon>Eukaryota</taxon>
        <taxon>Fungi</taxon>
        <taxon>Fungi incertae sedis</taxon>
        <taxon>Zoopagomycota</taxon>
        <taxon>Kickxellomycotina</taxon>
        <taxon>Kickxellomycetes</taxon>
        <taxon>Kickxellales</taxon>
        <taxon>Kickxellaceae</taxon>
        <taxon>Coemansia</taxon>
    </lineage>
</organism>
<sequence length="492" mass="56039">MSEKNAENQAGNASQVPFDASKLRELIKLMEAQAVQDPIMSRLEREEAEEKKAVHEFWSTQPVPKSVEMVEKDGPLHPPLSPEQIRQEPYELSAGLKWSDVDVEDSGDIKELHDLLLENYVEDADSMFRFNYSAEFIRWALMPPGFSKQWHVGVRDEETGELMAFISGIPVDTMVRDKVVRMAEINFLCLHKSLRSQRLAPLLIKEVTRRVHKVGIFQAIYTVGRLLPKPVSTCRYFHRTLNPRKLMDTGFSQKLEGPQLAKLLSVMRLPANASIPGLRPMRKGDVGQVRKLLNRYLKNRAELLPVFSTDAEIAHWFLPREGVIWTYVVDDPEHPGKLTDFVSFYSLPSSVLRTTRAQGKSASKKPVGNAPVRKQHTTVNAAYLFYYGTRTEFEIKLSDEEKAVCGGKKKEKALVKEKENELVKQRLCALVGDALVMANNEKFDVFNCLEMMDNAMFTKELKFGPGDGHLRYYLFNYLARPVEASKIGFVML</sequence>
<dbReference type="Pfam" id="PF02799">
    <property type="entry name" value="NMT_C"/>
    <property type="match status" value="2"/>
</dbReference>
<name>A0A9W8CII0_9FUNG</name>
<evidence type="ECO:0000259" key="8">
    <source>
        <dbReference type="Pfam" id="PF01233"/>
    </source>
</evidence>
<dbReference type="Pfam" id="PF01233">
    <property type="entry name" value="NMT"/>
    <property type="match status" value="1"/>
</dbReference>
<evidence type="ECO:0000313" key="10">
    <source>
        <dbReference type="EMBL" id="KAJ1643131.1"/>
    </source>
</evidence>
<evidence type="ECO:0000256" key="6">
    <source>
        <dbReference type="RuleBase" id="RU000586"/>
    </source>
</evidence>
<evidence type="ECO:0000313" key="11">
    <source>
        <dbReference type="Proteomes" id="UP001145021"/>
    </source>
</evidence>
<dbReference type="EC" id="2.3.1.97" evidence="2 6"/>
<gene>
    <name evidence="10" type="primary">NMT1</name>
    <name evidence="10" type="ORF">LPJ64_005070</name>
</gene>
<dbReference type="PROSITE" id="PS00976">
    <property type="entry name" value="NMT_2"/>
    <property type="match status" value="1"/>
</dbReference>
<feature type="domain" description="Glycylpeptide N-tetradecanoyltransferase C-terminal" evidence="9">
    <location>
        <begin position="374"/>
        <end position="483"/>
    </location>
</feature>
<feature type="domain" description="Glycylpeptide N-tetradecanoyltransferase C-terminal" evidence="9">
    <location>
        <begin position="248"/>
        <end position="356"/>
    </location>
</feature>
<dbReference type="EMBL" id="JANBOH010000293">
    <property type="protein sequence ID" value="KAJ1643131.1"/>
    <property type="molecule type" value="Genomic_DNA"/>
</dbReference>
<comment type="caution">
    <text evidence="10">The sequence shown here is derived from an EMBL/GenBank/DDBJ whole genome shotgun (WGS) entry which is preliminary data.</text>
</comment>
<dbReference type="InterPro" id="IPR022678">
    <property type="entry name" value="NMT_CS"/>
</dbReference>
<dbReference type="Gene3D" id="3.40.630.170">
    <property type="match status" value="1"/>
</dbReference>
<evidence type="ECO:0000256" key="3">
    <source>
        <dbReference type="ARBA" id="ARBA00022240"/>
    </source>
</evidence>
<comment type="similarity">
    <text evidence="1 7">Belongs to the NMT family.</text>
</comment>
<evidence type="ECO:0000256" key="4">
    <source>
        <dbReference type="ARBA" id="ARBA00022679"/>
    </source>
</evidence>
<keyword evidence="5 6" id="KW-0012">Acyltransferase</keyword>
<dbReference type="InterPro" id="IPR022677">
    <property type="entry name" value="NMT_C"/>
</dbReference>
<dbReference type="PANTHER" id="PTHR11377:SF5">
    <property type="entry name" value="GLYCYLPEPTIDE N-TETRADECANOYLTRANSFERASE"/>
    <property type="match status" value="1"/>
</dbReference>
<feature type="domain" description="Glycylpeptide N-tetradecanoyltransferase N-terminal" evidence="8">
    <location>
        <begin position="79"/>
        <end position="234"/>
    </location>
</feature>
<dbReference type="InterPro" id="IPR022676">
    <property type="entry name" value="NMT_N"/>
</dbReference>
<dbReference type="AlphaFoldDB" id="A0A9W8CII0"/>
<dbReference type="InterPro" id="IPR000903">
    <property type="entry name" value="NMT"/>
</dbReference>
<dbReference type="Proteomes" id="UP001145021">
    <property type="component" value="Unassembled WGS sequence"/>
</dbReference>
<reference evidence="10" key="1">
    <citation type="submission" date="2022-07" db="EMBL/GenBank/DDBJ databases">
        <title>Phylogenomic reconstructions and comparative analyses of Kickxellomycotina fungi.</title>
        <authorList>
            <person name="Reynolds N.K."/>
            <person name="Stajich J.E."/>
            <person name="Barry K."/>
            <person name="Grigoriev I.V."/>
            <person name="Crous P."/>
            <person name="Smith M.E."/>
        </authorList>
    </citation>
    <scope>NUCLEOTIDE SEQUENCE</scope>
    <source>
        <strain evidence="10">NBRC 105413</strain>
    </source>
</reference>
<dbReference type="PIRSF" id="PIRSF015892">
    <property type="entry name" value="N-myristl_transf"/>
    <property type="match status" value="1"/>
</dbReference>
<keyword evidence="11" id="KW-1185">Reference proteome</keyword>
<protein>
    <recommendedName>
        <fullName evidence="3 6">Glycylpeptide N-tetradecanoyltransferase</fullName>
        <ecNumber evidence="2 6">2.3.1.97</ecNumber>
    </recommendedName>
</protein>